<keyword evidence="2" id="KW-1185">Reference proteome</keyword>
<reference evidence="1 2" key="1">
    <citation type="submission" date="2023-07" db="EMBL/GenBank/DDBJ databases">
        <title>Comparative genomics of wheat-associated soil bacteria to identify genetic determinants of phenazine resistance.</title>
        <authorList>
            <person name="Mouncey N."/>
        </authorList>
    </citation>
    <scope>NUCLEOTIDE SEQUENCE [LARGE SCALE GENOMIC DNA]</scope>
    <source>
        <strain evidence="1 2">W1I3</strain>
    </source>
</reference>
<name>A0ABU0PG75_9MICC</name>
<gene>
    <name evidence="1" type="ORF">QFZ36_000502</name>
</gene>
<evidence type="ECO:0000313" key="1">
    <source>
        <dbReference type="EMBL" id="MDQ0672941.1"/>
    </source>
</evidence>
<comment type="caution">
    <text evidence="1">The sequence shown here is derived from an EMBL/GenBank/DDBJ whole genome shotgun (WGS) entry which is preliminary data.</text>
</comment>
<proteinExistence type="predicted"/>
<dbReference type="EMBL" id="JAUSXB010000001">
    <property type="protein sequence ID" value="MDQ0672941.1"/>
    <property type="molecule type" value="Genomic_DNA"/>
</dbReference>
<dbReference type="Proteomes" id="UP001236806">
    <property type="component" value="Unassembled WGS sequence"/>
</dbReference>
<protein>
    <recommendedName>
        <fullName evidence="3">Phage head-tail adaptor</fullName>
    </recommendedName>
</protein>
<evidence type="ECO:0008006" key="3">
    <source>
        <dbReference type="Google" id="ProtNLM"/>
    </source>
</evidence>
<organism evidence="1 2">
    <name type="scientific">Pseudarthrobacter siccitolerans</name>
    <dbReference type="NCBI Taxonomy" id="861266"/>
    <lineage>
        <taxon>Bacteria</taxon>
        <taxon>Bacillati</taxon>
        <taxon>Actinomycetota</taxon>
        <taxon>Actinomycetes</taxon>
        <taxon>Micrococcales</taxon>
        <taxon>Micrococcaceae</taxon>
        <taxon>Pseudarthrobacter</taxon>
    </lineage>
</organism>
<evidence type="ECO:0000313" key="2">
    <source>
        <dbReference type="Proteomes" id="UP001236806"/>
    </source>
</evidence>
<accession>A0ABU0PG75</accession>
<dbReference type="RefSeq" id="WP_306633654.1">
    <property type="nucleotide sequence ID" value="NZ_JAUSXB010000001.1"/>
</dbReference>
<sequence>MFTPLLTQSVTVSRPTATTGIKKTYQDVGSAVPCFIRPFDDSVAGQGGGGAYSKAFRCYTDISADILEGDRLTDENGTIYFVRGIRRNNVGNFPHLKLTLADDKRV</sequence>